<evidence type="ECO:0000313" key="1">
    <source>
        <dbReference type="EMBL" id="CAH2403018.1"/>
    </source>
</evidence>
<evidence type="ECO:0000313" key="2">
    <source>
        <dbReference type="Proteomes" id="UP001153050"/>
    </source>
</evidence>
<reference evidence="1 2" key="1">
    <citation type="submission" date="2022-03" db="EMBL/GenBank/DDBJ databases">
        <authorList>
            <person name="Brunel B."/>
        </authorList>
    </citation>
    <scope>NUCLEOTIDE SEQUENCE [LARGE SCALE GENOMIC DNA]</scope>
    <source>
        <strain evidence="1">STM5069sample</strain>
    </source>
</reference>
<protein>
    <submittedName>
        <fullName evidence="1">Uncharacterized protein</fullName>
    </submittedName>
</protein>
<sequence length="91" mass="10032">MTKHYEASQFTIPARLGRQRIGLISMTTNSEQVVHNNPAPYPTEILDHPQSRTVSIASEINNLRLGPICSVQREEATDSLRDPQQSSSSAG</sequence>
<comment type="caution">
    <text evidence="1">The sequence shown here is derived from an EMBL/GenBank/DDBJ whole genome shotgun (WGS) entry which is preliminary data.</text>
</comment>
<name>A0ABM9E1S5_9HYPH</name>
<dbReference type="EMBL" id="CAKXZT010000131">
    <property type="protein sequence ID" value="CAH2403018.1"/>
    <property type="molecule type" value="Genomic_DNA"/>
</dbReference>
<proteinExistence type="predicted"/>
<organism evidence="1 2">
    <name type="scientific">Mesorhizobium escarrei</name>
    <dbReference type="NCBI Taxonomy" id="666018"/>
    <lineage>
        <taxon>Bacteria</taxon>
        <taxon>Pseudomonadati</taxon>
        <taxon>Pseudomonadota</taxon>
        <taxon>Alphaproteobacteria</taxon>
        <taxon>Hyphomicrobiales</taxon>
        <taxon>Phyllobacteriaceae</taxon>
        <taxon>Mesorhizobium</taxon>
    </lineage>
</organism>
<dbReference type="Proteomes" id="UP001153050">
    <property type="component" value="Unassembled WGS sequence"/>
</dbReference>
<accession>A0ABM9E1S5</accession>
<keyword evidence="2" id="KW-1185">Reference proteome</keyword>
<gene>
    <name evidence="1" type="ORF">MES5069_360115</name>
</gene>